<dbReference type="Proteomes" id="UP000008063">
    <property type="component" value="Unassembled WGS sequence"/>
</dbReference>
<sequence length="119" mass="13530">MSVNSPRDVVPHQERDLTVEIVAPSKIGSPEYVATYLRSIFPRLVVKYCRDHSGTRSPEERAIEAINWETVLLRINGTLPPNSRRFPRKPLFDQPSDEDLPYGPLVVDQRQHLAVDGLV</sequence>
<reference evidence="3" key="1">
    <citation type="journal article" date="2011" name="Science">
        <title>The plant cell wall-decomposing machinery underlies the functional diversity of forest fungi.</title>
        <authorList>
            <person name="Eastwood D.C."/>
            <person name="Floudas D."/>
            <person name="Binder M."/>
            <person name="Majcherczyk A."/>
            <person name="Schneider P."/>
            <person name="Aerts A."/>
            <person name="Asiegbu F.O."/>
            <person name="Baker S.E."/>
            <person name="Barry K."/>
            <person name="Bendiksby M."/>
            <person name="Blumentritt M."/>
            <person name="Coutinho P.M."/>
            <person name="Cullen D."/>
            <person name="de Vries R.P."/>
            <person name="Gathman A."/>
            <person name="Goodell B."/>
            <person name="Henrissat B."/>
            <person name="Ihrmark K."/>
            <person name="Kauserud H."/>
            <person name="Kohler A."/>
            <person name="LaButti K."/>
            <person name="Lapidus A."/>
            <person name="Lavin J.L."/>
            <person name="Lee Y.-H."/>
            <person name="Lindquist E."/>
            <person name="Lilly W."/>
            <person name="Lucas S."/>
            <person name="Morin E."/>
            <person name="Murat C."/>
            <person name="Oguiza J.A."/>
            <person name="Park J."/>
            <person name="Pisabarro A.G."/>
            <person name="Riley R."/>
            <person name="Rosling A."/>
            <person name="Salamov A."/>
            <person name="Schmidt O."/>
            <person name="Schmutz J."/>
            <person name="Skrede I."/>
            <person name="Stenlid J."/>
            <person name="Wiebenga A."/>
            <person name="Xie X."/>
            <person name="Kuees U."/>
            <person name="Hibbett D.S."/>
            <person name="Hoffmeister D."/>
            <person name="Hoegberg N."/>
            <person name="Martin F."/>
            <person name="Grigoriev I.V."/>
            <person name="Watkinson S.C."/>
        </authorList>
    </citation>
    <scope>NUCLEOTIDE SEQUENCE [LARGE SCALE GENOMIC DNA]</scope>
    <source>
        <strain evidence="3">strain S7.3</strain>
    </source>
</reference>
<keyword evidence="3" id="KW-1185">Reference proteome</keyword>
<dbReference type="HOGENOM" id="CLU_2062889_0_0_1"/>
<protein>
    <submittedName>
        <fullName evidence="2">Uncharacterized protein</fullName>
    </submittedName>
</protein>
<feature type="region of interest" description="Disordered" evidence="1">
    <location>
        <begin position="84"/>
        <end position="103"/>
    </location>
</feature>
<evidence type="ECO:0000313" key="2">
    <source>
        <dbReference type="EMBL" id="EGO03350.1"/>
    </source>
</evidence>
<dbReference type="AlphaFoldDB" id="F8PIH9"/>
<name>F8PIH9_SERL3</name>
<dbReference type="InParanoid" id="F8PIH9"/>
<evidence type="ECO:0000313" key="3">
    <source>
        <dbReference type="Proteomes" id="UP000008063"/>
    </source>
</evidence>
<organism evidence="3">
    <name type="scientific">Serpula lacrymans var. lacrymans (strain S7.3)</name>
    <name type="common">Dry rot fungus</name>
    <dbReference type="NCBI Taxonomy" id="936435"/>
    <lineage>
        <taxon>Eukaryota</taxon>
        <taxon>Fungi</taxon>
        <taxon>Dikarya</taxon>
        <taxon>Basidiomycota</taxon>
        <taxon>Agaricomycotina</taxon>
        <taxon>Agaricomycetes</taxon>
        <taxon>Agaricomycetidae</taxon>
        <taxon>Boletales</taxon>
        <taxon>Coniophorineae</taxon>
        <taxon>Serpulaceae</taxon>
        <taxon>Serpula</taxon>
    </lineage>
</organism>
<accession>F8PIH9</accession>
<evidence type="ECO:0000256" key="1">
    <source>
        <dbReference type="SAM" id="MobiDB-lite"/>
    </source>
</evidence>
<dbReference type="EMBL" id="GL945475">
    <property type="protein sequence ID" value="EGO03350.1"/>
    <property type="molecule type" value="Genomic_DNA"/>
</dbReference>
<proteinExistence type="predicted"/>
<gene>
    <name evidence="2" type="ORF">SERLA73DRAFT_129630</name>
</gene>